<keyword evidence="3" id="KW-1185">Reference proteome</keyword>
<dbReference type="Proteomes" id="UP001165427">
    <property type="component" value="Unassembled WGS sequence"/>
</dbReference>
<dbReference type="SMART" id="SM00382">
    <property type="entry name" value="AAA"/>
    <property type="match status" value="1"/>
</dbReference>
<organism evidence="2 3">
    <name type="scientific">Desulfatitalea alkaliphila</name>
    <dbReference type="NCBI Taxonomy" id="2929485"/>
    <lineage>
        <taxon>Bacteria</taxon>
        <taxon>Pseudomonadati</taxon>
        <taxon>Thermodesulfobacteriota</taxon>
        <taxon>Desulfobacteria</taxon>
        <taxon>Desulfobacterales</taxon>
        <taxon>Desulfosarcinaceae</taxon>
        <taxon>Desulfatitalea</taxon>
    </lineage>
</organism>
<evidence type="ECO:0000313" key="2">
    <source>
        <dbReference type="EMBL" id="MCJ8501028.1"/>
    </source>
</evidence>
<gene>
    <name evidence="2" type="ORF">MRX98_10635</name>
</gene>
<protein>
    <recommendedName>
        <fullName evidence="1">AAA+ ATPase domain-containing protein</fullName>
    </recommendedName>
</protein>
<dbReference type="Gene3D" id="3.40.50.300">
    <property type="entry name" value="P-loop containing nucleotide triphosphate hydrolases"/>
    <property type="match status" value="1"/>
</dbReference>
<dbReference type="InterPro" id="IPR027417">
    <property type="entry name" value="P-loop_NTPase"/>
</dbReference>
<dbReference type="RefSeq" id="WP_246907051.1">
    <property type="nucleotide sequence ID" value="NZ_JALJRB010000010.1"/>
</dbReference>
<feature type="domain" description="AAA+ ATPase" evidence="1">
    <location>
        <begin position="122"/>
        <end position="270"/>
    </location>
</feature>
<dbReference type="EMBL" id="JALJRB010000010">
    <property type="protein sequence ID" value="MCJ8501028.1"/>
    <property type="molecule type" value="Genomic_DNA"/>
</dbReference>
<name>A0AA41UQ37_9BACT</name>
<dbReference type="PANTHER" id="PTHR30050">
    <property type="entry name" value="CHROMOSOMAL REPLICATION INITIATOR PROTEIN DNAA"/>
    <property type="match status" value="1"/>
</dbReference>
<dbReference type="PANTHER" id="PTHR30050:SF4">
    <property type="entry name" value="ATP-BINDING PROTEIN RV3427C IN INSERTION SEQUENCE-RELATED"/>
    <property type="match status" value="1"/>
</dbReference>
<proteinExistence type="predicted"/>
<comment type="caution">
    <text evidence="2">The sequence shown here is derived from an EMBL/GenBank/DDBJ whole genome shotgun (WGS) entry which is preliminary data.</text>
</comment>
<evidence type="ECO:0000259" key="1">
    <source>
        <dbReference type="SMART" id="SM00382"/>
    </source>
</evidence>
<sequence length="282" mass="32296">METQMDLATLEERLKVGGWFEVSRDVWHNFYPKVPDDVIDLLRQYPPEKICTDCGAPLVATFTPQRAQMWEIMECQQCRLAVLVAARDRDMDVTLRDRGMPKRHRHARLGDFPATIIDAIPDDRGVYIHGPVGSGKTHLLCAVMRSEAVGKAIYTDPKGEYQLREFHRYPLLTSIQEVLHEVRGTYNTRGGDTEEGILEEVSDVPLLLLDDVGVEKPTEWALGMIYLIVDRRYRDNRRTFFTSNLSLAELAEHLNDRIASRITEMCTVIRLDGRDRRLKGGV</sequence>
<accession>A0AA41UQ37</accession>
<evidence type="ECO:0000313" key="3">
    <source>
        <dbReference type="Proteomes" id="UP001165427"/>
    </source>
</evidence>
<dbReference type="InterPro" id="IPR003593">
    <property type="entry name" value="AAA+_ATPase"/>
</dbReference>
<dbReference type="GO" id="GO:0006260">
    <property type="term" value="P:DNA replication"/>
    <property type="evidence" value="ECO:0007669"/>
    <property type="project" value="TreeGrafter"/>
</dbReference>
<dbReference type="AlphaFoldDB" id="A0AA41UQ37"/>
<reference evidence="2" key="1">
    <citation type="submission" date="2022-04" db="EMBL/GenBank/DDBJ databases">
        <title>Desulfatitalea alkaliphila sp. nov., a novel anaerobic sulfate-reducing bacterium isolated from terrestrial mud volcano, Taman Peninsula, Russia.</title>
        <authorList>
            <person name="Khomyakova M.A."/>
            <person name="Merkel A.Y."/>
            <person name="Slobodkin A.I."/>
        </authorList>
    </citation>
    <scope>NUCLEOTIDE SEQUENCE</scope>
    <source>
        <strain evidence="2">M08but</strain>
    </source>
</reference>
<dbReference type="SUPFAM" id="SSF52540">
    <property type="entry name" value="P-loop containing nucleoside triphosphate hydrolases"/>
    <property type="match status" value="1"/>
</dbReference>